<feature type="transmembrane region" description="Helical" evidence="13">
    <location>
        <begin position="515"/>
        <end position="545"/>
    </location>
</feature>
<dbReference type="OrthoDB" id="6132759at2759"/>
<dbReference type="EMBL" id="AMQN01003117">
    <property type="status" value="NOT_ANNOTATED_CDS"/>
    <property type="molecule type" value="Genomic_DNA"/>
</dbReference>
<keyword evidence="3" id="KW-0813">Transport</keyword>
<keyword evidence="7" id="KW-0915">Sodium</keyword>
<feature type="transmembrane region" description="Helical" evidence="13">
    <location>
        <begin position="323"/>
        <end position="348"/>
    </location>
</feature>
<dbReference type="PROSITE" id="PS50283">
    <property type="entry name" value="NA_SOLUT_SYMP_3"/>
    <property type="match status" value="1"/>
</dbReference>
<evidence type="ECO:0000256" key="10">
    <source>
        <dbReference type="ARBA" id="ARBA00023201"/>
    </source>
</evidence>
<evidence type="ECO:0000256" key="8">
    <source>
        <dbReference type="ARBA" id="ARBA00023065"/>
    </source>
</evidence>
<feature type="transmembrane region" description="Helical" evidence="13">
    <location>
        <begin position="128"/>
        <end position="153"/>
    </location>
</feature>
<reference evidence="14 16" key="2">
    <citation type="journal article" date="2013" name="Nature">
        <title>Insights into bilaterian evolution from three spiralian genomes.</title>
        <authorList>
            <person name="Simakov O."/>
            <person name="Marletaz F."/>
            <person name="Cho S.J."/>
            <person name="Edsinger-Gonzales E."/>
            <person name="Havlak P."/>
            <person name="Hellsten U."/>
            <person name="Kuo D.H."/>
            <person name="Larsson T."/>
            <person name="Lv J."/>
            <person name="Arendt D."/>
            <person name="Savage R."/>
            <person name="Osoegawa K."/>
            <person name="de Jong P."/>
            <person name="Grimwood J."/>
            <person name="Chapman J.A."/>
            <person name="Shapiro H."/>
            <person name="Aerts A."/>
            <person name="Otillar R.P."/>
            <person name="Terry A.Y."/>
            <person name="Boore J.L."/>
            <person name="Grigoriev I.V."/>
            <person name="Lindberg D.R."/>
            <person name="Seaver E.C."/>
            <person name="Weisblat D.A."/>
            <person name="Putnam N.H."/>
            <person name="Rokhsar D.S."/>
        </authorList>
    </citation>
    <scope>NUCLEOTIDE SEQUENCE</scope>
    <source>
        <strain evidence="14 16">I ESC-2004</strain>
    </source>
</reference>
<dbReference type="Proteomes" id="UP000014760">
    <property type="component" value="Unassembled WGS sequence"/>
</dbReference>
<feature type="transmembrane region" description="Helical" evidence="13">
    <location>
        <begin position="193"/>
        <end position="220"/>
    </location>
</feature>
<evidence type="ECO:0000256" key="2">
    <source>
        <dbReference type="ARBA" id="ARBA00006434"/>
    </source>
</evidence>
<sequence length="600" mass="66067">MASEQELRFHWADYFIFALTLLMSSAIGVFYGWRDRKDTSTEGFLMAGRSMHFLPVSVSLFVSWISAISFLGDPVEVYYHGAVYWVIGIGYALALPLIVIFFVPLYYRMKLTSAYQYLEERFSARLRPICSILTGSCLMLYLGIALFAPAVALSQVSGLQVWISMLTVGSVCVFYTTLGGMKAVLWADTAQMVIMLGGILAVIIQGTISVGGMGKVWQIAEDGGRINFNFNPNPLVRSTFWSYVIGGFFRVLSPYSAEQYFIQRYCSAKSLKHARIAVLLTIPMYLIFPTLFTFLGLLMYAHFHDCDPLANGDIMKPDQMLPLLVLRVLGFLPGLPGLFLACIFSAALSTISSGQNGLATMCLHDVVMKVYRQRKGEEMKDSTAKVVAKILCLFLGIINIGVGFLIYQLSGESIFQLSLRIVGMFLGPITGMFIVGVLMPFVNTVGITIGFLSSLAITLWLGIGATFFAPPPVNLGTSVSGCDVINATSHTTTSVYDLNSTNSSVPDDGFQAQDLYGLSAILFVAIGPIMTALFSAIATGVHYIVCGRRGKEDSYNVQKPDESTEWCLEKFPVEHKDMNHQQMGHQPSLKQPLQQLPSEF</sequence>
<evidence type="ECO:0000313" key="14">
    <source>
        <dbReference type="EMBL" id="ELT90273.1"/>
    </source>
</evidence>
<feature type="region of interest" description="Disordered" evidence="12">
    <location>
        <begin position="577"/>
        <end position="600"/>
    </location>
</feature>
<feature type="transmembrane region" description="Helical" evidence="13">
    <location>
        <begin position="14"/>
        <end position="33"/>
    </location>
</feature>
<dbReference type="HOGENOM" id="CLU_018808_11_1_1"/>
<feature type="compositionally biased region" description="Low complexity" evidence="12">
    <location>
        <begin position="586"/>
        <end position="600"/>
    </location>
</feature>
<feature type="transmembrane region" description="Helical" evidence="13">
    <location>
        <begin position="449"/>
        <end position="469"/>
    </location>
</feature>
<comment type="subcellular location">
    <subcellularLocation>
        <location evidence="1">Cell membrane</location>
        <topology evidence="1">Multi-pass membrane protein</topology>
    </subcellularLocation>
</comment>
<dbReference type="NCBIfam" id="TIGR00813">
    <property type="entry name" value="sss"/>
    <property type="match status" value="1"/>
</dbReference>
<dbReference type="EnsemblMetazoa" id="CapteT177302">
    <property type="protein sequence ID" value="CapteP177302"/>
    <property type="gene ID" value="CapteG177302"/>
</dbReference>
<feature type="transmembrane region" description="Helical" evidence="13">
    <location>
        <begin position="386"/>
        <end position="409"/>
    </location>
</feature>
<keyword evidence="9 13" id="KW-0472">Membrane</keyword>
<feature type="transmembrane region" description="Helical" evidence="13">
    <location>
        <begin position="83"/>
        <end position="107"/>
    </location>
</feature>
<proteinExistence type="inferred from homology"/>
<dbReference type="CDD" id="cd11492">
    <property type="entry name" value="SLC5sbd_NIS-SMVT"/>
    <property type="match status" value="1"/>
</dbReference>
<evidence type="ECO:0000256" key="4">
    <source>
        <dbReference type="ARBA" id="ARBA00022475"/>
    </source>
</evidence>
<feature type="transmembrane region" description="Helical" evidence="13">
    <location>
        <begin position="421"/>
        <end position="442"/>
    </location>
</feature>
<evidence type="ECO:0000256" key="12">
    <source>
        <dbReference type="SAM" id="MobiDB-lite"/>
    </source>
</evidence>
<dbReference type="AlphaFoldDB" id="R7T965"/>
<organism evidence="14">
    <name type="scientific">Capitella teleta</name>
    <name type="common">Polychaete worm</name>
    <dbReference type="NCBI Taxonomy" id="283909"/>
    <lineage>
        <taxon>Eukaryota</taxon>
        <taxon>Metazoa</taxon>
        <taxon>Spiralia</taxon>
        <taxon>Lophotrochozoa</taxon>
        <taxon>Annelida</taxon>
        <taxon>Polychaeta</taxon>
        <taxon>Sedentaria</taxon>
        <taxon>Scolecida</taxon>
        <taxon>Capitellidae</taxon>
        <taxon>Capitella</taxon>
    </lineage>
</organism>
<dbReference type="OMA" id="MAMFIPC"/>
<keyword evidence="6 13" id="KW-1133">Transmembrane helix</keyword>
<dbReference type="InterPro" id="IPR038377">
    <property type="entry name" value="Na/Glc_symporter_sf"/>
</dbReference>
<dbReference type="PANTHER" id="PTHR42985:SF2">
    <property type="entry name" value="SODIUM-DEPENDENT MULTIVITAMIN TRANSPORTER"/>
    <property type="match status" value="1"/>
</dbReference>
<reference evidence="16" key="1">
    <citation type="submission" date="2012-12" db="EMBL/GenBank/DDBJ databases">
        <authorList>
            <person name="Hellsten U."/>
            <person name="Grimwood J."/>
            <person name="Chapman J.A."/>
            <person name="Shapiro H."/>
            <person name="Aerts A."/>
            <person name="Otillar R.P."/>
            <person name="Terry A.Y."/>
            <person name="Boore J.L."/>
            <person name="Simakov O."/>
            <person name="Marletaz F."/>
            <person name="Cho S.-J."/>
            <person name="Edsinger-Gonzales E."/>
            <person name="Havlak P."/>
            <person name="Kuo D.-H."/>
            <person name="Larsson T."/>
            <person name="Lv J."/>
            <person name="Arendt D."/>
            <person name="Savage R."/>
            <person name="Osoegawa K."/>
            <person name="de Jong P."/>
            <person name="Lindberg D.R."/>
            <person name="Seaver E.C."/>
            <person name="Weisblat D.A."/>
            <person name="Putnam N.H."/>
            <person name="Grigoriev I.V."/>
            <person name="Rokhsar D.S."/>
        </authorList>
    </citation>
    <scope>NUCLEOTIDE SEQUENCE</scope>
    <source>
        <strain evidence="16">I ESC-2004</strain>
    </source>
</reference>
<feature type="transmembrane region" description="Helical" evidence="13">
    <location>
        <begin position="159"/>
        <end position="181"/>
    </location>
</feature>
<dbReference type="PANTHER" id="PTHR42985">
    <property type="entry name" value="SODIUM-COUPLED MONOCARBOXYLATE TRANSPORTER"/>
    <property type="match status" value="1"/>
</dbReference>
<accession>R7T965</accession>
<dbReference type="GO" id="GO:0006814">
    <property type="term" value="P:sodium ion transport"/>
    <property type="evidence" value="ECO:0007669"/>
    <property type="project" value="UniProtKB-KW"/>
</dbReference>
<dbReference type="Pfam" id="PF00474">
    <property type="entry name" value="SSF"/>
    <property type="match status" value="1"/>
</dbReference>
<feature type="transmembrane region" description="Helical" evidence="13">
    <location>
        <begin position="240"/>
        <end position="257"/>
    </location>
</feature>
<keyword evidence="10" id="KW-0739">Sodium transport</keyword>
<evidence type="ECO:0000256" key="13">
    <source>
        <dbReference type="SAM" id="Phobius"/>
    </source>
</evidence>
<name>R7T965_CAPTE</name>
<dbReference type="EMBL" id="KB310993">
    <property type="protein sequence ID" value="ELT90273.1"/>
    <property type="molecule type" value="Genomic_DNA"/>
</dbReference>
<comment type="similarity">
    <text evidence="2 11">Belongs to the sodium:solute symporter (SSF) (TC 2.A.21) family.</text>
</comment>
<dbReference type="Gene3D" id="1.20.1730.10">
    <property type="entry name" value="Sodium/glucose cotransporter"/>
    <property type="match status" value="1"/>
</dbReference>
<feature type="transmembrane region" description="Helical" evidence="13">
    <location>
        <begin position="278"/>
        <end position="303"/>
    </location>
</feature>
<evidence type="ECO:0000313" key="16">
    <source>
        <dbReference type="Proteomes" id="UP000014760"/>
    </source>
</evidence>
<keyword evidence="8" id="KW-0406">Ion transport</keyword>
<evidence type="ECO:0000256" key="5">
    <source>
        <dbReference type="ARBA" id="ARBA00022692"/>
    </source>
</evidence>
<dbReference type="GO" id="GO:0015293">
    <property type="term" value="F:symporter activity"/>
    <property type="evidence" value="ECO:0007669"/>
    <property type="project" value="TreeGrafter"/>
</dbReference>
<protein>
    <submittedName>
        <fullName evidence="14 15">Uncharacterized protein</fullName>
    </submittedName>
</protein>
<evidence type="ECO:0000256" key="7">
    <source>
        <dbReference type="ARBA" id="ARBA00023053"/>
    </source>
</evidence>
<evidence type="ECO:0000256" key="1">
    <source>
        <dbReference type="ARBA" id="ARBA00004651"/>
    </source>
</evidence>
<evidence type="ECO:0000256" key="11">
    <source>
        <dbReference type="RuleBase" id="RU362091"/>
    </source>
</evidence>
<evidence type="ECO:0000256" key="3">
    <source>
        <dbReference type="ARBA" id="ARBA00022448"/>
    </source>
</evidence>
<dbReference type="InterPro" id="IPR001734">
    <property type="entry name" value="Na/solute_symporter"/>
</dbReference>
<reference evidence="15" key="3">
    <citation type="submission" date="2015-06" db="UniProtKB">
        <authorList>
            <consortium name="EnsemblMetazoa"/>
        </authorList>
    </citation>
    <scope>IDENTIFICATION</scope>
</reference>
<evidence type="ECO:0000256" key="6">
    <source>
        <dbReference type="ARBA" id="ARBA00022989"/>
    </source>
</evidence>
<dbReference type="InterPro" id="IPR051163">
    <property type="entry name" value="Sodium:Solute_Symporter_SSF"/>
</dbReference>
<keyword evidence="5 13" id="KW-0812">Transmembrane</keyword>
<evidence type="ECO:0000313" key="15">
    <source>
        <dbReference type="EnsemblMetazoa" id="CapteP177302"/>
    </source>
</evidence>
<keyword evidence="4" id="KW-1003">Cell membrane</keyword>
<evidence type="ECO:0000256" key="9">
    <source>
        <dbReference type="ARBA" id="ARBA00023136"/>
    </source>
</evidence>
<dbReference type="GO" id="GO:0005886">
    <property type="term" value="C:plasma membrane"/>
    <property type="evidence" value="ECO:0007669"/>
    <property type="project" value="UniProtKB-SubCell"/>
</dbReference>
<keyword evidence="16" id="KW-1185">Reference proteome</keyword>
<gene>
    <name evidence="14" type="ORF">CAPTEDRAFT_177302</name>
</gene>
<feature type="transmembrane region" description="Helical" evidence="13">
    <location>
        <begin position="53"/>
        <end position="71"/>
    </location>
</feature>